<reference evidence="1" key="1">
    <citation type="submission" date="2023-10" db="EMBL/GenBank/DDBJ databases">
        <authorList>
            <person name="Domelevo Entfellner J.-B."/>
        </authorList>
    </citation>
    <scope>NUCLEOTIDE SEQUENCE</scope>
</reference>
<sequence>MKAERHYSSQNLLEPDILEMQKEIKMMLERIISFLALTKNEILPGMKEILRSYENKLMNYINEYRLRKSMPPLQSEHMPPMPQSQSQRSLVLSHGTSQSQTSNLVDHYLRSTRGDGRDKVYQRETFSPDIYEILDEVTTKIQQHYSSQNRLEPDILEMHKESCNVLIISFFALNKNEILPGRKEILR</sequence>
<dbReference type="AlphaFoldDB" id="A0AA86TNW5"/>
<name>A0AA86TNW5_9FABA</name>
<dbReference type="EMBL" id="OY731406">
    <property type="protein sequence ID" value="CAJ1973907.1"/>
    <property type="molecule type" value="Genomic_DNA"/>
</dbReference>
<organism evidence="1 2">
    <name type="scientific">Sphenostylis stenocarpa</name>
    <dbReference type="NCBI Taxonomy" id="92480"/>
    <lineage>
        <taxon>Eukaryota</taxon>
        <taxon>Viridiplantae</taxon>
        <taxon>Streptophyta</taxon>
        <taxon>Embryophyta</taxon>
        <taxon>Tracheophyta</taxon>
        <taxon>Spermatophyta</taxon>
        <taxon>Magnoliopsida</taxon>
        <taxon>eudicotyledons</taxon>
        <taxon>Gunneridae</taxon>
        <taxon>Pentapetalae</taxon>
        <taxon>rosids</taxon>
        <taxon>fabids</taxon>
        <taxon>Fabales</taxon>
        <taxon>Fabaceae</taxon>
        <taxon>Papilionoideae</taxon>
        <taxon>50 kb inversion clade</taxon>
        <taxon>NPAAA clade</taxon>
        <taxon>indigoferoid/millettioid clade</taxon>
        <taxon>Phaseoleae</taxon>
        <taxon>Sphenostylis</taxon>
    </lineage>
</organism>
<evidence type="ECO:0000313" key="1">
    <source>
        <dbReference type="EMBL" id="CAJ1973907.1"/>
    </source>
</evidence>
<accession>A0AA86TNW5</accession>
<evidence type="ECO:0000313" key="2">
    <source>
        <dbReference type="Proteomes" id="UP001189624"/>
    </source>
</evidence>
<dbReference type="Gramene" id="rna-AYBTSS11_LOCUS25974">
    <property type="protein sequence ID" value="CAJ1973907.1"/>
    <property type="gene ID" value="gene-AYBTSS11_LOCUS25974"/>
</dbReference>
<proteinExistence type="predicted"/>
<gene>
    <name evidence="1" type="ORF">AYBTSS11_LOCUS25974</name>
</gene>
<protein>
    <submittedName>
        <fullName evidence="1">Uncharacterized protein</fullName>
    </submittedName>
</protein>
<keyword evidence="2" id="KW-1185">Reference proteome</keyword>
<dbReference type="Proteomes" id="UP001189624">
    <property type="component" value="Chromosome 9"/>
</dbReference>